<sequence>MLVLIAGITGSLGQRLATAALARGLKVRGLGRSPDKLDPAISQNLESFVKSTSHEDIPALDKAVTGVDAVICAYAPTDVLTLDGCLLLLRAAERAGIKIFIASSWNNDWTKIKFGDLEHYDTHISFENQAALTSSVRPVYMFCGAFEDILITFLGLGSFTMKDDKAVFRYWGDGKKYKQPWTTQDDAAAYTIEVLLNGDGVRDGKGGFFRIPSGQSSIEEIAEAFGRVSGKPVELKRAGSIQELEDKLAVLRREKGRGDVWSYLSYAAELLANKGAWEMDDADVLKLGHVRKPSTLEETLELSIKNLPK</sequence>
<dbReference type="EMBL" id="JANRMS010000410">
    <property type="protein sequence ID" value="KAJ3540394.1"/>
    <property type="molecule type" value="Genomic_DNA"/>
</dbReference>
<reference evidence="1" key="1">
    <citation type="submission" date="2022-08" db="EMBL/GenBank/DDBJ databases">
        <title>Genome Sequence of Fusarium decemcellulare.</title>
        <authorList>
            <person name="Buettner E."/>
        </authorList>
    </citation>
    <scope>NUCLEOTIDE SEQUENCE</scope>
    <source>
        <strain evidence="1">Babe19</strain>
    </source>
</reference>
<accession>A0ACC1SIE4</accession>
<proteinExistence type="predicted"/>
<comment type="caution">
    <text evidence="1">The sequence shown here is derived from an EMBL/GenBank/DDBJ whole genome shotgun (WGS) entry which is preliminary data.</text>
</comment>
<protein>
    <submittedName>
        <fullName evidence="1">Uncharacterized protein</fullName>
    </submittedName>
</protein>
<evidence type="ECO:0000313" key="1">
    <source>
        <dbReference type="EMBL" id="KAJ3540394.1"/>
    </source>
</evidence>
<gene>
    <name evidence="1" type="ORF">NM208_g5089</name>
</gene>
<name>A0ACC1SIE4_9HYPO</name>
<dbReference type="Proteomes" id="UP001148629">
    <property type="component" value="Unassembled WGS sequence"/>
</dbReference>
<organism evidence="1 2">
    <name type="scientific">Fusarium decemcellulare</name>
    <dbReference type="NCBI Taxonomy" id="57161"/>
    <lineage>
        <taxon>Eukaryota</taxon>
        <taxon>Fungi</taxon>
        <taxon>Dikarya</taxon>
        <taxon>Ascomycota</taxon>
        <taxon>Pezizomycotina</taxon>
        <taxon>Sordariomycetes</taxon>
        <taxon>Hypocreomycetidae</taxon>
        <taxon>Hypocreales</taxon>
        <taxon>Nectriaceae</taxon>
        <taxon>Fusarium</taxon>
        <taxon>Fusarium decemcellulare species complex</taxon>
    </lineage>
</organism>
<keyword evidence="2" id="KW-1185">Reference proteome</keyword>
<evidence type="ECO:0000313" key="2">
    <source>
        <dbReference type="Proteomes" id="UP001148629"/>
    </source>
</evidence>